<dbReference type="Gene3D" id="2.60.120.290">
    <property type="entry name" value="Spermadhesin, CUB domain"/>
    <property type="match status" value="2"/>
</dbReference>
<accession>A0A182FFA3</accession>
<dbReference type="InterPro" id="IPR035914">
    <property type="entry name" value="Sperma_CUB_dom_sf"/>
</dbReference>
<dbReference type="GO" id="GO:0005886">
    <property type="term" value="C:plasma membrane"/>
    <property type="evidence" value="ECO:0007669"/>
    <property type="project" value="TreeGrafter"/>
</dbReference>
<evidence type="ECO:0000259" key="1">
    <source>
        <dbReference type="Pfam" id="PF25090"/>
    </source>
</evidence>
<dbReference type="InterPro" id="IPR056707">
    <property type="entry name" value="DUF7805"/>
</dbReference>
<dbReference type="STRING" id="7167.A0A182FFA3"/>
<sequence length="708" mass="79425">MHPLPQDYITVYDGYTTRDPIILKICGGGQAIPQAISSGPELLVEFTTSPYGTFNTPQTSGHSLHGFQLEVSVRFVDVQTPTYTKSKRICEFWLRGTGHGVLQNPLHSLAPNTTCLYHLQGTEARALDAINIPRRSGALSTSPTRFKVWLSVMKFELAPEFGATEEQLLQYQTKEDCSGMLRIWDGPLREVPVCKDIDCMTTDKDGTQRSSIRFGANTTNIIARYCRGSVPRSCDHGILNVSSSRPCTLSESFISSSDFVTLELKTSDSTVLRPLQFALRYEFVDLLQDGTAIAGESECSRRFASSQMERKGPHPVRSVRNIFLFGRGGARHLHCIYRFEAQRGERVRIEITRAMTGNRTCDSRVDPDTGRSYCFGDSSARVEIFERPWHESILFPRGCICNSTNNSFLPIVFTSTGREVEIHFRAANMTNVDDPDTLSFEASYEFVKGPMMCKDVRRKNAITGVVNLSSGDIECRNRPWLIEPSYDRYLYIRLKALFLRRFNPAIPLPYNASFSVVTPIRCHTKSRVIITNGEGISVTACPLPEDTNHRHVVEVFSAGWSRKHPFFGAEASRVVSIEFLNPEDGSYAFSWLELTKRSTASYALVQEECPYLCPDLNACVNASIWCDGIEQCPSGEDEAFTHCSALLRLPAEVLAGLSVLLLVLCCGLFGYIYRKIRRNCRRTSVLQTRLKSLSSMDTAVFEDKEVIC</sequence>
<dbReference type="EnsemblMetazoa" id="AALB005195-RA">
    <property type="protein sequence ID" value="AALB005195-PA"/>
    <property type="gene ID" value="AALB005195"/>
</dbReference>
<proteinExistence type="predicted"/>
<reference evidence="2" key="2">
    <citation type="submission" date="2022-08" db="UniProtKB">
        <authorList>
            <consortium name="EnsemblMetazoa"/>
        </authorList>
    </citation>
    <scope>IDENTIFICATION</scope>
    <source>
        <strain evidence="2">STECLA/ALBI9_A</strain>
    </source>
</reference>
<name>A0A182FFA3_ANOAL</name>
<dbReference type="Proteomes" id="UP000069272">
    <property type="component" value="Chromosome 3L"/>
</dbReference>
<dbReference type="SUPFAM" id="SSF49854">
    <property type="entry name" value="Spermadhesin, CUB domain"/>
    <property type="match status" value="2"/>
</dbReference>
<feature type="domain" description="DUF7805" evidence="1">
    <location>
        <begin position="452"/>
        <end position="598"/>
    </location>
</feature>
<dbReference type="PANTHER" id="PTHR47537:SF4">
    <property type="entry name" value="GH12701P"/>
    <property type="match status" value="1"/>
</dbReference>
<evidence type="ECO:0000313" key="2">
    <source>
        <dbReference type="EnsemblMetazoa" id="AALB005195-PA"/>
    </source>
</evidence>
<organism evidence="2 3">
    <name type="scientific">Anopheles albimanus</name>
    <name type="common">New world malaria mosquito</name>
    <dbReference type="NCBI Taxonomy" id="7167"/>
    <lineage>
        <taxon>Eukaryota</taxon>
        <taxon>Metazoa</taxon>
        <taxon>Ecdysozoa</taxon>
        <taxon>Arthropoda</taxon>
        <taxon>Hexapoda</taxon>
        <taxon>Insecta</taxon>
        <taxon>Pterygota</taxon>
        <taxon>Neoptera</taxon>
        <taxon>Endopterygota</taxon>
        <taxon>Diptera</taxon>
        <taxon>Nematocera</taxon>
        <taxon>Culicoidea</taxon>
        <taxon>Culicidae</taxon>
        <taxon>Anophelinae</taxon>
        <taxon>Anopheles</taxon>
    </lineage>
</organism>
<dbReference type="VEuPathDB" id="VectorBase:AALB20_033737"/>
<evidence type="ECO:0000313" key="3">
    <source>
        <dbReference type="Proteomes" id="UP000069272"/>
    </source>
</evidence>
<protein>
    <recommendedName>
        <fullName evidence="1">DUF7805 domain-containing protein</fullName>
    </recommendedName>
</protein>
<dbReference type="AlphaFoldDB" id="A0A182FFA3"/>
<reference evidence="2 3" key="1">
    <citation type="journal article" date="2017" name="G3 (Bethesda)">
        <title>The Physical Genome Mapping of Anopheles albimanus Corrected Scaffold Misassemblies and Identified Interarm Rearrangements in Genus Anopheles.</title>
        <authorList>
            <person name="Artemov G.N."/>
            <person name="Peery A.N."/>
            <person name="Jiang X."/>
            <person name="Tu Z."/>
            <person name="Stegniy V.N."/>
            <person name="Sharakhova M.V."/>
            <person name="Sharakhov I.V."/>
        </authorList>
    </citation>
    <scope>NUCLEOTIDE SEQUENCE [LARGE SCALE GENOMIC DNA]</scope>
    <source>
        <strain evidence="2 3">ALBI9_A</strain>
    </source>
</reference>
<dbReference type="PANTHER" id="PTHR47537">
    <property type="entry name" value="CUBILIN"/>
    <property type="match status" value="1"/>
</dbReference>
<dbReference type="VEuPathDB" id="VectorBase:AALB005195"/>
<dbReference type="Pfam" id="PF25090">
    <property type="entry name" value="DUF7805"/>
    <property type="match status" value="1"/>
</dbReference>
<dbReference type="InterPro" id="IPR053207">
    <property type="entry name" value="Non-NMDA_GluR_Accessory"/>
</dbReference>
<keyword evidence="3" id="KW-1185">Reference proteome</keyword>